<comment type="caution">
    <text evidence="11">The sequence shown here is derived from an EMBL/GenBank/DDBJ whole genome shotgun (WGS) entry which is preliminary data.</text>
</comment>
<evidence type="ECO:0000256" key="2">
    <source>
        <dbReference type="ARBA" id="ARBA00022723"/>
    </source>
</evidence>
<evidence type="ECO:0000256" key="8">
    <source>
        <dbReference type="PROSITE-ProRule" id="PRU00094"/>
    </source>
</evidence>
<feature type="compositionally biased region" description="Polar residues" evidence="9">
    <location>
        <begin position="352"/>
        <end position="362"/>
    </location>
</feature>
<proteinExistence type="predicted"/>
<dbReference type="FunFam" id="3.30.50.10:FF:000007">
    <property type="entry name" value="Nitrogen regulatory AreA, N-terminal"/>
    <property type="match status" value="1"/>
</dbReference>
<feature type="compositionally biased region" description="Polar residues" evidence="9">
    <location>
        <begin position="253"/>
        <end position="263"/>
    </location>
</feature>
<keyword evidence="6" id="KW-0804">Transcription</keyword>
<dbReference type="EMBL" id="LUGH01000001">
    <property type="protein sequence ID" value="OBZ91901.1"/>
    <property type="molecule type" value="Genomic_DNA"/>
</dbReference>
<comment type="subcellular location">
    <subcellularLocation>
        <location evidence="1">Nucleus</location>
    </subcellularLocation>
</comment>
<dbReference type="Gene3D" id="3.30.50.10">
    <property type="entry name" value="Erythroid Transcription Factor GATA-1, subunit A"/>
    <property type="match status" value="1"/>
</dbReference>
<feature type="compositionally biased region" description="Low complexity" evidence="9">
    <location>
        <begin position="375"/>
        <end position="393"/>
    </location>
</feature>
<evidence type="ECO:0000256" key="7">
    <source>
        <dbReference type="ARBA" id="ARBA00023242"/>
    </source>
</evidence>
<feature type="domain" description="GATA-type" evidence="10">
    <location>
        <begin position="249"/>
        <end position="302"/>
    </location>
</feature>
<dbReference type="GO" id="GO:0005634">
    <property type="term" value="C:nucleus"/>
    <property type="evidence" value="ECO:0007669"/>
    <property type="project" value="UniProtKB-SubCell"/>
</dbReference>
<reference evidence="11 12" key="1">
    <citation type="submission" date="2016-03" db="EMBL/GenBank/DDBJ databases">
        <title>Choanephora cucurbitarum.</title>
        <authorList>
            <person name="Min B."/>
            <person name="Park H."/>
            <person name="Park J.-H."/>
            <person name="Shin H.-D."/>
            <person name="Choi I.-G."/>
        </authorList>
    </citation>
    <scope>NUCLEOTIDE SEQUENCE [LARGE SCALE GENOMIC DNA]</scope>
    <source>
        <strain evidence="11 12">KUS-F28377</strain>
    </source>
</reference>
<evidence type="ECO:0000256" key="1">
    <source>
        <dbReference type="ARBA" id="ARBA00004123"/>
    </source>
</evidence>
<dbReference type="PROSITE" id="PS50114">
    <property type="entry name" value="GATA_ZN_FINGER_2"/>
    <property type="match status" value="1"/>
</dbReference>
<gene>
    <name evidence="11" type="primary">NUT1</name>
    <name evidence="11" type="ORF">A0J61_00068</name>
</gene>
<dbReference type="Pfam" id="PF00320">
    <property type="entry name" value="GATA"/>
    <property type="match status" value="1"/>
</dbReference>
<feature type="non-terminal residue" evidence="11">
    <location>
        <position position="425"/>
    </location>
</feature>
<evidence type="ECO:0000256" key="6">
    <source>
        <dbReference type="ARBA" id="ARBA00023163"/>
    </source>
</evidence>
<feature type="compositionally biased region" description="Low complexity" evidence="9">
    <location>
        <begin position="327"/>
        <end position="351"/>
    </location>
</feature>
<evidence type="ECO:0000313" key="11">
    <source>
        <dbReference type="EMBL" id="OBZ91901.1"/>
    </source>
</evidence>
<dbReference type="SMART" id="SM00401">
    <property type="entry name" value="ZnF_GATA"/>
    <property type="match status" value="1"/>
</dbReference>
<keyword evidence="4" id="KW-0862">Zinc</keyword>
<keyword evidence="5" id="KW-0805">Transcription regulation</keyword>
<dbReference type="AlphaFoldDB" id="A0A1C7NRY3"/>
<dbReference type="GO" id="GO:0008270">
    <property type="term" value="F:zinc ion binding"/>
    <property type="evidence" value="ECO:0007669"/>
    <property type="project" value="UniProtKB-KW"/>
</dbReference>
<feature type="compositionally biased region" description="Polar residues" evidence="9">
    <location>
        <begin position="214"/>
        <end position="230"/>
    </location>
</feature>
<dbReference type="InterPro" id="IPR013860">
    <property type="entry name" value="AreA_GATA"/>
</dbReference>
<dbReference type="STRING" id="101091.A0A1C7NRY3"/>
<feature type="compositionally biased region" description="Polar residues" evidence="9">
    <location>
        <begin position="394"/>
        <end position="425"/>
    </location>
</feature>
<dbReference type="Pfam" id="PF08550">
    <property type="entry name" value="GATA_AreA"/>
    <property type="match status" value="1"/>
</dbReference>
<organism evidence="11 12">
    <name type="scientific">Choanephora cucurbitarum</name>
    <dbReference type="NCBI Taxonomy" id="101091"/>
    <lineage>
        <taxon>Eukaryota</taxon>
        <taxon>Fungi</taxon>
        <taxon>Fungi incertae sedis</taxon>
        <taxon>Mucoromycota</taxon>
        <taxon>Mucoromycotina</taxon>
        <taxon>Mucoromycetes</taxon>
        <taxon>Mucorales</taxon>
        <taxon>Mucorineae</taxon>
        <taxon>Choanephoraceae</taxon>
        <taxon>Choanephoroideae</taxon>
        <taxon>Choanephora</taxon>
    </lineage>
</organism>
<evidence type="ECO:0000256" key="4">
    <source>
        <dbReference type="ARBA" id="ARBA00022833"/>
    </source>
</evidence>
<dbReference type="PROSITE" id="PS00344">
    <property type="entry name" value="GATA_ZN_FINGER_1"/>
    <property type="match status" value="1"/>
</dbReference>
<dbReference type="GO" id="GO:0000978">
    <property type="term" value="F:RNA polymerase II cis-regulatory region sequence-specific DNA binding"/>
    <property type="evidence" value="ECO:0007669"/>
    <property type="project" value="TreeGrafter"/>
</dbReference>
<feature type="region of interest" description="Disordered" evidence="9">
    <location>
        <begin position="214"/>
        <end position="270"/>
    </location>
</feature>
<dbReference type="PRINTS" id="PR00619">
    <property type="entry name" value="GATAZNFINGER"/>
</dbReference>
<name>A0A1C7NRY3_9FUNG</name>
<dbReference type="SUPFAM" id="SSF57716">
    <property type="entry name" value="Glucocorticoid receptor-like (DNA-binding domain)"/>
    <property type="match status" value="1"/>
</dbReference>
<dbReference type="InterPro" id="IPR013088">
    <property type="entry name" value="Znf_NHR/GATA"/>
</dbReference>
<keyword evidence="12" id="KW-1185">Reference proteome</keyword>
<accession>A0A1C7NRY3</accession>
<dbReference type="GO" id="GO:0000122">
    <property type="term" value="P:negative regulation of transcription by RNA polymerase II"/>
    <property type="evidence" value="ECO:0007669"/>
    <property type="project" value="TreeGrafter"/>
</dbReference>
<protein>
    <submittedName>
        <fullName evidence="11">Nitrogen regulatory protein NUT1</fullName>
    </submittedName>
</protein>
<dbReference type="InParanoid" id="A0A1C7NRY3"/>
<evidence type="ECO:0000256" key="5">
    <source>
        <dbReference type="ARBA" id="ARBA00023015"/>
    </source>
</evidence>
<evidence type="ECO:0000256" key="3">
    <source>
        <dbReference type="ARBA" id="ARBA00022771"/>
    </source>
</evidence>
<keyword evidence="3 8" id="KW-0863">Zinc-finger</keyword>
<feature type="region of interest" description="Disordered" evidence="9">
    <location>
        <begin position="327"/>
        <end position="425"/>
    </location>
</feature>
<keyword evidence="7" id="KW-0539">Nucleus</keyword>
<dbReference type="InterPro" id="IPR039355">
    <property type="entry name" value="Transcription_factor_GATA"/>
</dbReference>
<dbReference type="InterPro" id="IPR000679">
    <property type="entry name" value="Znf_GATA"/>
</dbReference>
<evidence type="ECO:0000313" key="12">
    <source>
        <dbReference type="Proteomes" id="UP000093000"/>
    </source>
</evidence>
<dbReference type="PANTHER" id="PTHR10071:SF281">
    <property type="entry name" value="BOX A-BINDING FACTOR-RELATED"/>
    <property type="match status" value="1"/>
</dbReference>
<dbReference type="PANTHER" id="PTHR10071">
    <property type="entry name" value="TRANSCRIPTION FACTOR GATA FAMILY MEMBER"/>
    <property type="match status" value="1"/>
</dbReference>
<dbReference type="GO" id="GO:0000981">
    <property type="term" value="F:DNA-binding transcription factor activity, RNA polymerase II-specific"/>
    <property type="evidence" value="ECO:0007669"/>
    <property type="project" value="TreeGrafter"/>
</dbReference>
<dbReference type="GO" id="GO:0045944">
    <property type="term" value="P:positive regulation of transcription by RNA polymerase II"/>
    <property type="evidence" value="ECO:0007669"/>
    <property type="project" value="TreeGrafter"/>
</dbReference>
<dbReference type="OrthoDB" id="515401at2759"/>
<feature type="compositionally biased region" description="Low complexity" evidence="9">
    <location>
        <begin position="236"/>
        <end position="252"/>
    </location>
</feature>
<dbReference type="CDD" id="cd00202">
    <property type="entry name" value="ZnF_GATA"/>
    <property type="match status" value="1"/>
</dbReference>
<evidence type="ECO:0000256" key="9">
    <source>
        <dbReference type="SAM" id="MobiDB-lite"/>
    </source>
</evidence>
<evidence type="ECO:0000259" key="10">
    <source>
        <dbReference type="PROSITE" id="PS50114"/>
    </source>
</evidence>
<dbReference type="Proteomes" id="UP000093000">
    <property type="component" value="Unassembled WGS sequence"/>
</dbReference>
<keyword evidence="2" id="KW-0479">Metal-binding</keyword>
<sequence>MLPAPLANKKSTVTSRMADQVLSTTLFPDDVDKSMGELEEGEFDKEKKKDPLSSQIWRMYTKAKDNLPNGSRLENLTWRMMAMTLKKDTSTLEPMDAESEKQAISKSSPIVIHPTQSNSNDNKINSINIPANNDDEEDVIQFSSSFGAPFSSSYHSPPTSAFFFGNDPPPQTITPPTHMGSVSFEDMLGMYYHAGNNNTVSLGQITESIHPTTMNPTFQLQHSPSPSVSSFEDEAQSQQQQQQQIKSSPSAQTQCSNCSTKTTPLWRRDPSGNPLCNACGLFLKLHGVVRPLSLKTDVIKKRNRNASTANTTTTVTSTATSTTAAIAMSPTKRDQTSSPSQILSSSLPNNIQSRIQATPSRPSQTIQKRQRRSIQKQQLQQQQQQQQQYQHQLPLSTSLPNQTLLGTSLPTSLHTPIASTSSHNH</sequence>